<keyword evidence="7" id="KW-1185">Reference proteome</keyword>
<comment type="similarity">
    <text evidence="1 4">Belongs to the GrpE family.</text>
</comment>
<dbReference type="HAMAP" id="MF_01151">
    <property type="entry name" value="GrpE"/>
    <property type="match status" value="1"/>
</dbReference>
<proteinExistence type="inferred from homology"/>
<evidence type="ECO:0000256" key="4">
    <source>
        <dbReference type="RuleBase" id="RU004478"/>
    </source>
</evidence>
<dbReference type="OMA" id="PHRHQAI"/>
<evidence type="ECO:0000313" key="6">
    <source>
        <dbReference type="EMBL" id="CBF69861.1"/>
    </source>
</evidence>
<accession>Q5AZN2</accession>
<dbReference type="VEuPathDB" id="FungiDB:AN6248"/>
<dbReference type="PROSITE" id="PS01071">
    <property type="entry name" value="GRPE"/>
    <property type="match status" value="1"/>
</dbReference>
<dbReference type="Gene3D" id="3.90.20.20">
    <property type="match status" value="1"/>
</dbReference>
<dbReference type="InParanoid" id="Q5AZN2"/>
<dbReference type="Pfam" id="PF01025">
    <property type="entry name" value="GrpE"/>
    <property type="match status" value="1"/>
</dbReference>
<feature type="compositionally biased region" description="Basic and acidic residues" evidence="5">
    <location>
        <begin position="56"/>
        <end position="73"/>
    </location>
</feature>
<dbReference type="HOGENOM" id="CLU_057217_0_0_1"/>
<dbReference type="SUPFAM" id="SSF58014">
    <property type="entry name" value="Coiled-coil domain of nucleotide exchange factor GrpE"/>
    <property type="match status" value="1"/>
</dbReference>
<keyword evidence="3" id="KW-0496">Mitochondrion</keyword>
<dbReference type="OrthoDB" id="201635at2759"/>
<dbReference type="InterPro" id="IPR000740">
    <property type="entry name" value="GrpE"/>
</dbReference>
<keyword evidence="2 3" id="KW-0143">Chaperone</keyword>
<dbReference type="GO" id="GO:0042803">
    <property type="term" value="F:protein homodimerization activity"/>
    <property type="evidence" value="ECO:0007669"/>
    <property type="project" value="InterPro"/>
</dbReference>
<reference evidence="7" key="1">
    <citation type="journal article" date="2005" name="Nature">
        <title>Sequencing of Aspergillus nidulans and comparative analysis with A. fumigatus and A. oryzae.</title>
        <authorList>
            <person name="Galagan J.E."/>
            <person name="Calvo S.E."/>
            <person name="Cuomo C."/>
            <person name="Ma L.J."/>
            <person name="Wortman J.R."/>
            <person name="Batzoglou S."/>
            <person name="Lee S.I."/>
            <person name="Basturkmen M."/>
            <person name="Spevak C.C."/>
            <person name="Clutterbuck J."/>
            <person name="Kapitonov V."/>
            <person name="Jurka J."/>
            <person name="Scazzocchio C."/>
            <person name="Farman M."/>
            <person name="Butler J."/>
            <person name="Purcell S."/>
            <person name="Harris S."/>
            <person name="Braus G.H."/>
            <person name="Draht O."/>
            <person name="Busch S."/>
            <person name="D'Enfert C."/>
            <person name="Bouchier C."/>
            <person name="Goldman G.H."/>
            <person name="Bell-Pedersen D."/>
            <person name="Griffiths-Jones S."/>
            <person name="Doonan J.H."/>
            <person name="Yu J."/>
            <person name="Vienken K."/>
            <person name="Pain A."/>
            <person name="Freitag M."/>
            <person name="Selker E.U."/>
            <person name="Archer D.B."/>
            <person name="Penalva M.A."/>
            <person name="Oakley B.R."/>
            <person name="Momany M."/>
            <person name="Tanaka T."/>
            <person name="Kumagai T."/>
            <person name="Asai K."/>
            <person name="Machida M."/>
            <person name="Nierman W.C."/>
            <person name="Denning D.W."/>
            <person name="Caddick M."/>
            <person name="Hynes M."/>
            <person name="Paoletti M."/>
            <person name="Fischer R."/>
            <person name="Miller B."/>
            <person name="Dyer P."/>
            <person name="Sachs M.S."/>
            <person name="Osmani S.A."/>
            <person name="Birren B.W."/>
        </authorList>
    </citation>
    <scope>NUCLEOTIDE SEQUENCE [LARGE SCALE GENOMIC DNA]</scope>
    <source>
        <strain evidence="7">FGSC A4 / ATCC 38163 / CBS 112.46 / NRRL 194 / M139</strain>
    </source>
</reference>
<organism evidence="6 7">
    <name type="scientific">Emericella nidulans (strain FGSC A4 / ATCC 38163 / CBS 112.46 / NRRL 194 / M139)</name>
    <name type="common">Aspergillus nidulans</name>
    <dbReference type="NCBI Taxonomy" id="227321"/>
    <lineage>
        <taxon>Eukaryota</taxon>
        <taxon>Fungi</taxon>
        <taxon>Dikarya</taxon>
        <taxon>Ascomycota</taxon>
        <taxon>Pezizomycotina</taxon>
        <taxon>Eurotiomycetes</taxon>
        <taxon>Eurotiomycetidae</taxon>
        <taxon>Eurotiales</taxon>
        <taxon>Aspergillaceae</taxon>
        <taxon>Aspergillus</taxon>
        <taxon>Aspergillus subgen. Nidulantes</taxon>
    </lineage>
</organism>
<dbReference type="KEGG" id="ani:ANIA_06248"/>
<dbReference type="PANTHER" id="PTHR21237:SF23">
    <property type="entry name" value="GRPE PROTEIN HOMOLOG, MITOCHONDRIAL"/>
    <property type="match status" value="1"/>
</dbReference>
<dbReference type="InterPro" id="IPR013805">
    <property type="entry name" value="GrpE_CC"/>
</dbReference>
<comment type="subcellular location">
    <subcellularLocation>
        <location evidence="3">Mitochondrion matrix</location>
    </subcellularLocation>
</comment>
<feature type="region of interest" description="Disordered" evidence="5">
    <location>
        <begin position="50"/>
        <end position="85"/>
    </location>
</feature>
<dbReference type="GO" id="GO:0000774">
    <property type="term" value="F:adenyl-nucleotide exchange factor activity"/>
    <property type="evidence" value="ECO:0000318"/>
    <property type="project" value="GO_Central"/>
</dbReference>
<evidence type="ECO:0000256" key="3">
    <source>
        <dbReference type="RuleBase" id="RU000640"/>
    </source>
</evidence>
<dbReference type="GO" id="GO:0030150">
    <property type="term" value="P:protein import into mitochondrial matrix"/>
    <property type="evidence" value="ECO:0000318"/>
    <property type="project" value="GO_Central"/>
</dbReference>
<dbReference type="PRINTS" id="PR00773">
    <property type="entry name" value="GRPEPROTEIN"/>
</dbReference>
<evidence type="ECO:0000256" key="1">
    <source>
        <dbReference type="ARBA" id="ARBA00009054"/>
    </source>
</evidence>
<dbReference type="FunFam" id="3.90.20.20:FF:000013">
    <property type="entry name" value="GrpE protein homolog"/>
    <property type="match status" value="1"/>
</dbReference>
<dbReference type="eggNOG" id="KOG3003">
    <property type="taxonomic scope" value="Eukaryota"/>
</dbReference>
<dbReference type="AlphaFoldDB" id="Q5AZN2"/>
<dbReference type="PANTHER" id="PTHR21237">
    <property type="entry name" value="GRPE PROTEIN"/>
    <property type="match status" value="1"/>
</dbReference>
<dbReference type="GO" id="GO:0051082">
    <property type="term" value="F:unfolded protein binding"/>
    <property type="evidence" value="ECO:0000318"/>
    <property type="project" value="GO_Central"/>
</dbReference>
<dbReference type="SUPFAM" id="SSF51064">
    <property type="entry name" value="Head domain of nucleotide exchange factor GrpE"/>
    <property type="match status" value="1"/>
</dbReference>
<dbReference type="FunCoup" id="Q5AZN2">
    <property type="interactions" value="837"/>
</dbReference>
<reference evidence="7" key="2">
    <citation type="journal article" date="2009" name="Fungal Genet. Biol.">
        <title>The 2008 update of the Aspergillus nidulans genome annotation: a community effort.</title>
        <authorList>
            <person name="Wortman J.R."/>
            <person name="Gilsenan J.M."/>
            <person name="Joardar V."/>
            <person name="Deegan J."/>
            <person name="Clutterbuck J."/>
            <person name="Andersen M.R."/>
            <person name="Archer D."/>
            <person name="Bencina M."/>
            <person name="Braus G."/>
            <person name="Coutinho P."/>
            <person name="von Dohren H."/>
            <person name="Doonan J."/>
            <person name="Driessen A.J."/>
            <person name="Durek P."/>
            <person name="Espeso E."/>
            <person name="Fekete E."/>
            <person name="Flipphi M."/>
            <person name="Estrada C.G."/>
            <person name="Geysens S."/>
            <person name="Goldman G."/>
            <person name="de Groot P.W."/>
            <person name="Hansen K."/>
            <person name="Harris S.D."/>
            <person name="Heinekamp T."/>
            <person name="Helmstaedt K."/>
            <person name="Henrissat B."/>
            <person name="Hofmann G."/>
            <person name="Homan T."/>
            <person name="Horio T."/>
            <person name="Horiuchi H."/>
            <person name="James S."/>
            <person name="Jones M."/>
            <person name="Karaffa L."/>
            <person name="Karanyi Z."/>
            <person name="Kato M."/>
            <person name="Keller N."/>
            <person name="Kelly D.E."/>
            <person name="Kiel J.A."/>
            <person name="Kim J.M."/>
            <person name="van der Klei I.J."/>
            <person name="Klis F.M."/>
            <person name="Kovalchuk A."/>
            <person name="Krasevec N."/>
            <person name="Kubicek C.P."/>
            <person name="Liu B."/>
            <person name="Maccabe A."/>
            <person name="Meyer V."/>
            <person name="Mirabito P."/>
            <person name="Miskei M."/>
            <person name="Mos M."/>
            <person name="Mullins J."/>
            <person name="Nelson D.R."/>
            <person name="Nielsen J."/>
            <person name="Oakley B.R."/>
            <person name="Osmani S.A."/>
            <person name="Pakula T."/>
            <person name="Paszewski A."/>
            <person name="Paulsen I."/>
            <person name="Pilsyk S."/>
            <person name="Pocsi I."/>
            <person name="Punt P.J."/>
            <person name="Ram A.F."/>
            <person name="Ren Q."/>
            <person name="Robellet X."/>
            <person name="Robson G."/>
            <person name="Seiboth B."/>
            <person name="van Solingen P."/>
            <person name="Specht T."/>
            <person name="Sun J."/>
            <person name="Taheri-Talesh N."/>
            <person name="Takeshita N."/>
            <person name="Ussery D."/>
            <person name="vanKuyk P.A."/>
            <person name="Visser H."/>
            <person name="van de Vondervoort P.J."/>
            <person name="de Vries R.P."/>
            <person name="Walton J."/>
            <person name="Xiang X."/>
            <person name="Xiong Y."/>
            <person name="Zeng A.P."/>
            <person name="Brandt B.W."/>
            <person name="Cornell M.J."/>
            <person name="van den Hondel C.A."/>
            <person name="Visser J."/>
            <person name="Oliver S.G."/>
            <person name="Turner G."/>
        </authorList>
    </citation>
    <scope>GENOME REANNOTATION</scope>
    <source>
        <strain evidence="7">FGSC A4 / ATCC 38163 / CBS 112.46 / NRRL 194 / M139</strain>
    </source>
</reference>
<accession>C8V1J7</accession>
<dbReference type="GO" id="GO:0051087">
    <property type="term" value="F:protein-folding chaperone binding"/>
    <property type="evidence" value="ECO:0007669"/>
    <property type="project" value="InterPro"/>
</dbReference>
<evidence type="ECO:0000313" key="7">
    <source>
        <dbReference type="Proteomes" id="UP000000560"/>
    </source>
</evidence>
<protein>
    <recommendedName>
        <fullName evidence="3">GrpE protein homolog</fullName>
    </recommendedName>
</protein>
<evidence type="ECO:0000256" key="2">
    <source>
        <dbReference type="ARBA" id="ARBA00023186"/>
    </source>
</evidence>
<sequence>MFKRTLLRQAQASRALFSVRSASTAPLAIRQPSQFQPQLLRPFARIPSARCYSTENKTETQTENGEKEQKDNGNESTGTADEQCQKELEEKKKEVIELKDKYVRSVADFLNLQERTKRDMENARNFAIQRFAVDLLESIDNFDRALLAVPKEKLNAPKTEENKDLLDLVDGLKMTQNILLNTLQKHGLERFDPGEPGEDGKPQKFDPKIHEATFMTKVEGKENGEIMYTQSKGFTLNGRVLRAAKVGVVKND</sequence>
<evidence type="ECO:0000256" key="5">
    <source>
        <dbReference type="SAM" id="MobiDB-lite"/>
    </source>
</evidence>
<dbReference type="Gene3D" id="2.30.22.10">
    <property type="entry name" value="Head domain of nucleotide exchange factor GrpE"/>
    <property type="match status" value="1"/>
</dbReference>
<dbReference type="CDD" id="cd00446">
    <property type="entry name" value="GrpE"/>
    <property type="match status" value="1"/>
</dbReference>
<dbReference type="GeneID" id="2871036"/>
<gene>
    <name evidence="6" type="ORF">ANIA_06248</name>
</gene>
<comment type="function">
    <text evidence="3">Essential component of the PAM complex, a complex required for the translocation of transit peptide-containing proteins from the inner membrane into the mitochondrial matrix in an ATP-dependent manner.</text>
</comment>
<dbReference type="InterPro" id="IPR009012">
    <property type="entry name" value="GrpE_head"/>
</dbReference>
<dbReference type="FunFam" id="2.30.22.10:FF:000008">
    <property type="entry name" value="GrpE protein homolog"/>
    <property type="match status" value="1"/>
</dbReference>
<dbReference type="STRING" id="227321.Q5AZN2"/>
<dbReference type="Proteomes" id="UP000000560">
    <property type="component" value="Chromosome I"/>
</dbReference>
<name>Q5AZN2_EMENI</name>
<dbReference type="GO" id="GO:0001405">
    <property type="term" value="C:PAM complex, Tim23 associated import motor"/>
    <property type="evidence" value="ECO:0000318"/>
    <property type="project" value="GO_Central"/>
</dbReference>
<dbReference type="RefSeq" id="XP_663852.1">
    <property type="nucleotide sequence ID" value="XM_658760.2"/>
</dbReference>
<dbReference type="GO" id="GO:0042026">
    <property type="term" value="P:protein refolding"/>
    <property type="evidence" value="ECO:0007669"/>
    <property type="project" value="EnsemblFungi"/>
</dbReference>
<dbReference type="EMBL" id="BN001301">
    <property type="protein sequence ID" value="CBF69861.1"/>
    <property type="molecule type" value="Genomic_DNA"/>
</dbReference>